<dbReference type="KEGG" id="lgi:LOTGIDRAFT_234549"/>
<dbReference type="Pfam" id="PF03226">
    <property type="entry name" value="Yippee-Mis18"/>
    <property type="match status" value="1"/>
</dbReference>
<evidence type="ECO:0000256" key="4">
    <source>
        <dbReference type="ARBA" id="ARBA00022454"/>
    </source>
</evidence>
<evidence type="ECO:0000256" key="7">
    <source>
        <dbReference type="ARBA" id="ARBA00022776"/>
    </source>
</evidence>
<comment type="subcellular location">
    <subcellularLocation>
        <location evidence="3">Chromosome</location>
        <location evidence="3">Centromere</location>
    </subcellularLocation>
    <subcellularLocation>
        <location evidence="2">Nucleus</location>
    </subcellularLocation>
</comment>
<keyword evidence="11" id="KW-0137">Centromere</keyword>
<dbReference type="InterPro" id="IPR004910">
    <property type="entry name" value="Yippee/Mis18/Cereblon"/>
</dbReference>
<organism evidence="13 14">
    <name type="scientific">Lottia gigantea</name>
    <name type="common">Giant owl limpet</name>
    <dbReference type="NCBI Taxonomy" id="225164"/>
    <lineage>
        <taxon>Eukaryota</taxon>
        <taxon>Metazoa</taxon>
        <taxon>Spiralia</taxon>
        <taxon>Lophotrochozoa</taxon>
        <taxon>Mollusca</taxon>
        <taxon>Gastropoda</taxon>
        <taxon>Patellogastropoda</taxon>
        <taxon>Lottioidea</taxon>
        <taxon>Lottiidae</taxon>
        <taxon>Lottia</taxon>
    </lineage>
</organism>
<accession>V4BIP7</accession>
<evidence type="ECO:0000259" key="12">
    <source>
        <dbReference type="PROSITE" id="PS51793"/>
    </source>
</evidence>
<dbReference type="GO" id="GO:0007059">
    <property type="term" value="P:chromosome segregation"/>
    <property type="evidence" value="ECO:0007669"/>
    <property type="project" value="TreeGrafter"/>
</dbReference>
<evidence type="ECO:0000256" key="5">
    <source>
        <dbReference type="ARBA" id="ARBA00022618"/>
    </source>
</evidence>
<feature type="domain" description="Mis18" evidence="12">
    <location>
        <begin position="18"/>
        <end position="116"/>
    </location>
</feature>
<dbReference type="GO" id="GO:0000785">
    <property type="term" value="C:chromatin"/>
    <property type="evidence" value="ECO:0007669"/>
    <property type="project" value="TreeGrafter"/>
</dbReference>
<dbReference type="PANTHER" id="PTHR16431:SF1">
    <property type="entry name" value="NEUROGENIC PROTEIN MASTERMIND"/>
    <property type="match status" value="1"/>
</dbReference>
<dbReference type="GO" id="GO:0005634">
    <property type="term" value="C:nucleus"/>
    <property type="evidence" value="ECO:0007669"/>
    <property type="project" value="UniProtKB-SubCell"/>
</dbReference>
<dbReference type="GO" id="GO:0046872">
    <property type="term" value="F:metal ion binding"/>
    <property type="evidence" value="ECO:0007669"/>
    <property type="project" value="UniProtKB-KW"/>
</dbReference>
<dbReference type="PANTHER" id="PTHR16431">
    <property type="entry name" value="NEUROGENIC PROTEIN MASTERMIND"/>
    <property type="match status" value="1"/>
</dbReference>
<protein>
    <recommendedName>
        <fullName evidence="12">Mis18 domain-containing protein</fullName>
    </recommendedName>
</protein>
<evidence type="ECO:0000313" key="14">
    <source>
        <dbReference type="Proteomes" id="UP000030746"/>
    </source>
</evidence>
<dbReference type="InterPro" id="IPR034752">
    <property type="entry name" value="Mis18"/>
</dbReference>
<sequence>MDSSPPLREKKDSFHDLPIVFQCENCRTIIGDSFASVSSNSTLKMVTLDRVTKKVRIRDKLVSSSHTTDLGSSYNPLACETCNSDLGRIYRTTTIHLDELRDKFSLYVDRLSCYQIGSEEQKASLSSAAIPSVHYLQQQIIKLQAVSVSLNGRLMEIEDRLKEDSS</sequence>
<evidence type="ECO:0000256" key="10">
    <source>
        <dbReference type="ARBA" id="ARBA00023306"/>
    </source>
</evidence>
<comment type="function">
    <text evidence="1">Required for recruitment of CENPA to centromeres and normal chromosome segregation during mitosis.</text>
</comment>
<dbReference type="CTD" id="20249575"/>
<dbReference type="GeneID" id="20249575"/>
<keyword evidence="7" id="KW-0498">Mitosis</keyword>
<reference evidence="13 14" key="1">
    <citation type="journal article" date="2013" name="Nature">
        <title>Insights into bilaterian evolution from three spiralian genomes.</title>
        <authorList>
            <person name="Simakov O."/>
            <person name="Marletaz F."/>
            <person name="Cho S.J."/>
            <person name="Edsinger-Gonzales E."/>
            <person name="Havlak P."/>
            <person name="Hellsten U."/>
            <person name="Kuo D.H."/>
            <person name="Larsson T."/>
            <person name="Lv J."/>
            <person name="Arendt D."/>
            <person name="Savage R."/>
            <person name="Osoegawa K."/>
            <person name="de Jong P."/>
            <person name="Grimwood J."/>
            <person name="Chapman J.A."/>
            <person name="Shapiro H."/>
            <person name="Aerts A."/>
            <person name="Otillar R.P."/>
            <person name="Terry A.Y."/>
            <person name="Boore J.L."/>
            <person name="Grigoriev I.V."/>
            <person name="Lindberg D.R."/>
            <person name="Seaver E.C."/>
            <person name="Weisblat D.A."/>
            <person name="Putnam N.H."/>
            <person name="Rokhsar D.S."/>
        </authorList>
    </citation>
    <scope>NUCLEOTIDE SEQUENCE [LARGE SCALE GENOMIC DNA]</scope>
</reference>
<dbReference type="RefSeq" id="XP_009060900.1">
    <property type="nucleotide sequence ID" value="XM_009062652.1"/>
</dbReference>
<dbReference type="HOGENOM" id="CLU_1604586_0_0_1"/>
<name>V4BIP7_LOTGI</name>
<dbReference type="Proteomes" id="UP000030746">
    <property type="component" value="Unassembled WGS sequence"/>
</dbReference>
<evidence type="ECO:0000256" key="3">
    <source>
        <dbReference type="ARBA" id="ARBA00004584"/>
    </source>
</evidence>
<dbReference type="EMBL" id="KB202685">
    <property type="protein sequence ID" value="ESO88494.1"/>
    <property type="molecule type" value="Genomic_DNA"/>
</dbReference>
<dbReference type="STRING" id="225164.V4BIP7"/>
<dbReference type="GO" id="GO:0034080">
    <property type="term" value="P:CENP-A containing chromatin assembly"/>
    <property type="evidence" value="ECO:0007669"/>
    <property type="project" value="TreeGrafter"/>
</dbReference>
<keyword evidence="4" id="KW-0158">Chromosome</keyword>
<dbReference type="GO" id="GO:0000775">
    <property type="term" value="C:chromosome, centromeric region"/>
    <property type="evidence" value="ECO:0007669"/>
    <property type="project" value="UniProtKB-SubCell"/>
</dbReference>
<evidence type="ECO:0000256" key="6">
    <source>
        <dbReference type="ARBA" id="ARBA00022723"/>
    </source>
</evidence>
<evidence type="ECO:0000313" key="13">
    <source>
        <dbReference type="EMBL" id="ESO88494.1"/>
    </source>
</evidence>
<dbReference type="OrthoDB" id="74210at2759"/>
<dbReference type="AlphaFoldDB" id="V4BIP7"/>
<evidence type="ECO:0000256" key="11">
    <source>
        <dbReference type="ARBA" id="ARBA00023328"/>
    </source>
</evidence>
<keyword evidence="14" id="KW-1185">Reference proteome</keyword>
<proteinExistence type="predicted"/>
<keyword evidence="6" id="KW-0479">Metal-binding</keyword>
<evidence type="ECO:0000256" key="1">
    <source>
        <dbReference type="ARBA" id="ARBA00003694"/>
    </source>
</evidence>
<evidence type="ECO:0000256" key="2">
    <source>
        <dbReference type="ARBA" id="ARBA00004123"/>
    </source>
</evidence>
<evidence type="ECO:0000256" key="9">
    <source>
        <dbReference type="ARBA" id="ARBA00023242"/>
    </source>
</evidence>
<keyword evidence="10" id="KW-0131">Cell cycle</keyword>
<evidence type="ECO:0000256" key="8">
    <source>
        <dbReference type="ARBA" id="ARBA00022833"/>
    </source>
</evidence>
<dbReference type="GO" id="GO:0051301">
    <property type="term" value="P:cell division"/>
    <property type="evidence" value="ECO:0007669"/>
    <property type="project" value="UniProtKB-KW"/>
</dbReference>
<dbReference type="PROSITE" id="PS51793">
    <property type="entry name" value="MIS18"/>
    <property type="match status" value="1"/>
</dbReference>
<dbReference type="OMA" id="EMKMLVM"/>
<gene>
    <name evidence="13" type="ORF">LOTGIDRAFT_234549</name>
</gene>
<keyword evidence="8" id="KW-0862">Zinc</keyword>
<keyword evidence="5" id="KW-0132">Cell division</keyword>
<keyword evidence="9" id="KW-0539">Nucleus</keyword>